<proteinExistence type="predicted"/>
<name>A0AA86SZR0_9FABA</name>
<protein>
    <submittedName>
        <fullName evidence="1">Uncharacterized protein</fullName>
    </submittedName>
</protein>
<dbReference type="AlphaFoldDB" id="A0AA86SZR0"/>
<evidence type="ECO:0000313" key="2">
    <source>
        <dbReference type="Proteomes" id="UP001189624"/>
    </source>
</evidence>
<keyword evidence="2" id="KW-1185">Reference proteome</keyword>
<organism evidence="1 2">
    <name type="scientific">Sphenostylis stenocarpa</name>
    <dbReference type="NCBI Taxonomy" id="92480"/>
    <lineage>
        <taxon>Eukaryota</taxon>
        <taxon>Viridiplantae</taxon>
        <taxon>Streptophyta</taxon>
        <taxon>Embryophyta</taxon>
        <taxon>Tracheophyta</taxon>
        <taxon>Spermatophyta</taxon>
        <taxon>Magnoliopsida</taxon>
        <taxon>eudicotyledons</taxon>
        <taxon>Gunneridae</taxon>
        <taxon>Pentapetalae</taxon>
        <taxon>rosids</taxon>
        <taxon>fabids</taxon>
        <taxon>Fabales</taxon>
        <taxon>Fabaceae</taxon>
        <taxon>Papilionoideae</taxon>
        <taxon>50 kb inversion clade</taxon>
        <taxon>NPAAA clade</taxon>
        <taxon>indigoferoid/millettioid clade</taxon>
        <taxon>Phaseoleae</taxon>
        <taxon>Sphenostylis</taxon>
    </lineage>
</organism>
<evidence type="ECO:0000313" key="1">
    <source>
        <dbReference type="EMBL" id="CAJ1973939.1"/>
    </source>
</evidence>
<dbReference type="Proteomes" id="UP001189624">
    <property type="component" value="Chromosome 9"/>
</dbReference>
<reference evidence="1" key="1">
    <citation type="submission" date="2023-10" db="EMBL/GenBank/DDBJ databases">
        <authorList>
            <person name="Domelevo Entfellner J.-B."/>
        </authorList>
    </citation>
    <scope>NUCLEOTIDE SEQUENCE</scope>
</reference>
<dbReference type="Gramene" id="rna-AYBTSS11_LOCUS26006">
    <property type="protein sequence ID" value="CAJ1973939.1"/>
    <property type="gene ID" value="gene-AYBTSS11_LOCUS26006"/>
</dbReference>
<dbReference type="EMBL" id="OY731406">
    <property type="protein sequence ID" value="CAJ1973939.1"/>
    <property type="molecule type" value="Genomic_DNA"/>
</dbReference>
<accession>A0AA86SZR0</accession>
<gene>
    <name evidence="1" type="ORF">AYBTSS11_LOCUS26006</name>
</gene>
<sequence length="87" mass="9826">MLMQRWYWKKEEGRGRWISESVVHVEWREAERVGGGDIKGEEKKRGRVGYSWVQGVVTLVAGEPKLAVSIAVVTLSPALHFTGLHPL</sequence>